<dbReference type="RefSeq" id="XP_064667213.1">
    <property type="nucleotide sequence ID" value="XM_064815840.1"/>
</dbReference>
<reference evidence="2" key="2">
    <citation type="submission" date="2023-05" db="EMBL/GenBank/DDBJ databases">
        <authorList>
            <consortium name="Lawrence Berkeley National Laboratory"/>
            <person name="Steindorff A."/>
            <person name="Hensen N."/>
            <person name="Bonometti L."/>
            <person name="Westerberg I."/>
            <person name="Brannstrom I.O."/>
            <person name="Guillou S."/>
            <person name="Cros-Aarteil S."/>
            <person name="Calhoun S."/>
            <person name="Haridas S."/>
            <person name="Kuo A."/>
            <person name="Mondo S."/>
            <person name="Pangilinan J."/>
            <person name="Riley R."/>
            <person name="Labutti K."/>
            <person name="Andreopoulos B."/>
            <person name="Lipzen A."/>
            <person name="Chen C."/>
            <person name="Yanf M."/>
            <person name="Daum C."/>
            <person name="Ng V."/>
            <person name="Clum A."/>
            <person name="Ohm R."/>
            <person name="Martin F."/>
            <person name="Silar P."/>
            <person name="Natvig D."/>
            <person name="Lalanne C."/>
            <person name="Gautier V."/>
            <person name="Ament-Velasquez S.L."/>
            <person name="Kruys A."/>
            <person name="Hutchinson M.I."/>
            <person name="Powell A.J."/>
            <person name="Barry K."/>
            <person name="Miller A.N."/>
            <person name="Grigoriev I.V."/>
            <person name="Debuchy R."/>
            <person name="Gladieux P."/>
            <person name="Thoren M.H."/>
            <person name="Johannesson H."/>
        </authorList>
    </citation>
    <scope>NUCLEOTIDE SEQUENCE</scope>
    <source>
        <strain evidence="2">CBS 508.74</strain>
    </source>
</reference>
<organism evidence="2 3">
    <name type="scientific">Canariomyces notabilis</name>
    <dbReference type="NCBI Taxonomy" id="2074819"/>
    <lineage>
        <taxon>Eukaryota</taxon>
        <taxon>Fungi</taxon>
        <taxon>Dikarya</taxon>
        <taxon>Ascomycota</taxon>
        <taxon>Pezizomycotina</taxon>
        <taxon>Sordariomycetes</taxon>
        <taxon>Sordariomycetidae</taxon>
        <taxon>Sordariales</taxon>
        <taxon>Chaetomiaceae</taxon>
        <taxon>Canariomyces</taxon>
    </lineage>
</organism>
<dbReference type="Gene3D" id="3.40.630.30">
    <property type="match status" value="1"/>
</dbReference>
<dbReference type="Proteomes" id="UP001302812">
    <property type="component" value="Unassembled WGS sequence"/>
</dbReference>
<comment type="caution">
    <text evidence="2">The sequence shown here is derived from an EMBL/GenBank/DDBJ whole genome shotgun (WGS) entry which is preliminary data.</text>
</comment>
<evidence type="ECO:0000313" key="2">
    <source>
        <dbReference type="EMBL" id="KAK4109643.1"/>
    </source>
</evidence>
<reference evidence="2" key="1">
    <citation type="journal article" date="2023" name="Mol. Phylogenet. Evol.">
        <title>Genome-scale phylogeny and comparative genomics of the fungal order Sordariales.</title>
        <authorList>
            <person name="Hensen N."/>
            <person name="Bonometti L."/>
            <person name="Westerberg I."/>
            <person name="Brannstrom I.O."/>
            <person name="Guillou S."/>
            <person name="Cros-Aarteil S."/>
            <person name="Calhoun S."/>
            <person name="Haridas S."/>
            <person name="Kuo A."/>
            <person name="Mondo S."/>
            <person name="Pangilinan J."/>
            <person name="Riley R."/>
            <person name="LaButti K."/>
            <person name="Andreopoulos B."/>
            <person name="Lipzen A."/>
            <person name="Chen C."/>
            <person name="Yan M."/>
            <person name="Daum C."/>
            <person name="Ng V."/>
            <person name="Clum A."/>
            <person name="Steindorff A."/>
            <person name="Ohm R.A."/>
            <person name="Martin F."/>
            <person name="Silar P."/>
            <person name="Natvig D.O."/>
            <person name="Lalanne C."/>
            <person name="Gautier V."/>
            <person name="Ament-Velasquez S.L."/>
            <person name="Kruys A."/>
            <person name="Hutchinson M.I."/>
            <person name="Powell A.J."/>
            <person name="Barry K."/>
            <person name="Miller A.N."/>
            <person name="Grigoriev I.V."/>
            <person name="Debuchy R."/>
            <person name="Gladieux P."/>
            <person name="Hiltunen Thoren M."/>
            <person name="Johannesson H."/>
        </authorList>
    </citation>
    <scope>NUCLEOTIDE SEQUENCE</scope>
    <source>
        <strain evidence="2">CBS 508.74</strain>
    </source>
</reference>
<keyword evidence="3" id="KW-1185">Reference proteome</keyword>
<dbReference type="PANTHER" id="PTHR42791:SF2">
    <property type="entry name" value="N-ACETYLTRANSFERASE DOMAIN-CONTAINING PROTEIN"/>
    <property type="match status" value="1"/>
</dbReference>
<dbReference type="SUPFAM" id="SSF55729">
    <property type="entry name" value="Acyl-CoA N-acyltransferases (Nat)"/>
    <property type="match status" value="1"/>
</dbReference>
<dbReference type="InterPro" id="IPR052523">
    <property type="entry name" value="Trichothecene_AcTrans"/>
</dbReference>
<sequence length="243" mass="28185">MKPRLGVPSDLEAVTSAVIRTMPLDPQWDYRFPYRHQYPADHYKFTRMLFEYFLDPSFDDWLVMVAEDSLAPGDSISVVSFGVFDISYVNKRRHGPGYKPQDPVTEVENRGGKTRRDANHKHFNEFWKGQIRAYKKYFAPLGPEQMHLQILGTLPEFQRRGHASSICRWAMDHVLRKSLKDMSVMASPMGYNLYTVLGFERVGTFYIQVPGEDERLVLQAMMYKPKIWETKTTEDGDGACVML</sequence>
<accession>A0AAN6QG54</accession>
<protein>
    <recommendedName>
        <fullName evidence="4">N-acetyltransferase domain-containing protein</fullName>
    </recommendedName>
</protein>
<proteinExistence type="predicted"/>
<feature type="region of interest" description="Disordered" evidence="1">
    <location>
        <begin position="95"/>
        <end position="115"/>
    </location>
</feature>
<name>A0AAN6QG54_9PEZI</name>
<dbReference type="InterPro" id="IPR016181">
    <property type="entry name" value="Acyl_CoA_acyltransferase"/>
</dbReference>
<evidence type="ECO:0008006" key="4">
    <source>
        <dbReference type="Google" id="ProtNLM"/>
    </source>
</evidence>
<dbReference type="AlphaFoldDB" id="A0AAN6QG54"/>
<evidence type="ECO:0000256" key="1">
    <source>
        <dbReference type="SAM" id="MobiDB-lite"/>
    </source>
</evidence>
<dbReference type="EMBL" id="MU853355">
    <property type="protein sequence ID" value="KAK4109643.1"/>
    <property type="molecule type" value="Genomic_DNA"/>
</dbReference>
<dbReference type="GeneID" id="89939965"/>
<gene>
    <name evidence="2" type="ORF">N656DRAFT_782883</name>
</gene>
<evidence type="ECO:0000313" key="3">
    <source>
        <dbReference type="Proteomes" id="UP001302812"/>
    </source>
</evidence>
<dbReference type="PANTHER" id="PTHR42791">
    <property type="entry name" value="GNAT FAMILY ACETYLTRANSFERASE"/>
    <property type="match status" value="1"/>
</dbReference>